<keyword evidence="2" id="KW-1185">Reference proteome</keyword>
<dbReference type="Proteomes" id="UP000799764">
    <property type="component" value="Unassembled WGS sequence"/>
</dbReference>
<evidence type="ECO:0000313" key="2">
    <source>
        <dbReference type="Proteomes" id="UP000799764"/>
    </source>
</evidence>
<protein>
    <submittedName>
        <fullName evidence="1">Uncharacterized protein</fullName>
    </submittedName>
</protein>
<accession>A0A9P4PH27</accession>
<proteinExistence type="predicted"/>
<comment type="caution">
    <text evidence="1">The sequence shown here is derived from an EMBL/GenBank/DDBJ whole genome shotgun (WGS) entry which is preliminary data.</text>
</comment>
<evidence type="ECO:0000313" key="1">
    <source>
        <dbReference type="EMBL" id="KAF2442844.1"/>
    </source>
</evidence>
<name>A0A9P4PH27_9PLEO</name>
<gene>
    <name evidence="1" type="ORF">P171DRAFT_50826</name>
</gene>
<dbReference type="EMBL" id="MU001503">
    <property type="protein sequence ID" value="KAF2442844.1"/>
    <property type="molecule type" value="Genomic_DNA"/>
</dbReference>
<dbReference type="AlphaFoldDB" id="A0A9P4PH27"/>
<reference evidence="1" key="1">
    <citation type="journal article" date="2020" name="Stud. Mycol.">
        <title>101 Dothideomycetes genomes: a test case for predicting lifestyles and emergence of pathogens.</title>
        <authorList>
            <person name="Haridas S."/>
            <person name="Albert R."/>
            <person name="Binder M."/>
            <person name="Bloem J."/>
            <person name="Labutti K."/>
            <person name="Salamov A."/>
            <person name="Andreopoulos B."/>
            <person name="Baker S."/>
            <person name="Barry K."/>
            <person name="Bills G."/>
            <person name="Bluhm B."/>
            <person name="Cannon C."/>
            <person name="Castanera R."/>
            <person name="Culley D."/>
            <person name="Daum C."/>
            <person name="Ezra D."/>
            <person name="Gonzalez J."/>
            <person name="Henrissat B."/>
            <person name="Kuo A."/>
            <person name="Liang C."/>
            <person name="Lipzen A."/>
            <person name="Lutzoni F."/>
            <person name="Magnuson J."/>
            <person name="Mondo S."/>
            <person name="Nolan M."/>
            <person name="Ohm R."/>
            <person name="Pangilinan J."/>
            <person name="Park H.-J."/>
            <person name="Ramirez L."/>
            <person name="Alfaro M."/>
            <person name="Sun H."/>
            <person name="Tritt A."/>
            <person name="Yoshinaga Y."/>
            <person name="Zwiers L.-H."/>
            <person name="Turgeon B."/>
            <person name="Goodwin S."/>
            <person name="Spatafora J."/>
            <person name="Crous P."/>
            <person name="Grigoriev I."/>
        </authorList>
    </citation>
    <scope>NUCLEOTIDE SEQUENCE</scope>
    <source>
        <strain evidence="1">CBS 690.94</strain>
    </source>
</reference>
<organism evidence="1 2">
    <name type="scientific">Karstenula rhodostoma CBS 690.94</name>
    <dbReference type="NCBI Taxonomy" id="1392251"/>
    <lineage>
        <taxon>Eukaryota</taxon>
        <taxon>Fungi</taxon>
        <taxon>Dikarya</taxon>
        <taxon>Ascomycota</taxon>
        <taxon>Pezizomycotina</taxon>
        <taxon>Dothideomycetes</taxon>
        <taxon>Pleosporomycetidae</taxon>
        <taxon>Pleosporales</taxon>
        <taxon>Massarineae</taxon>
        <taxon>Didymosphaeriaceae</taxon>
        <taxon>Karstenula</taxon>
    </lineage>
</organism>
<sequence>MSMSIFVYHFTGHYFVVRVNNQKTMIQPPVWPTNASHRLPRVPQRKTPHLITGRCSISLLLGQRVVLFVVWEVAVHPHVQHHELVSPC</sequence>